<proteinExistence type="predicted"/>
<evidence type="ECO:0000313" key="2">
    <source>
        <dbReference type="EMBL" id="OAT02551.1"/>
    </source>
</evidence>
<dbReference type="RefSeq" id="XP_045282278.1">
    <property type="nucleotide sequence ID" value="XM_045426722.1"/>
</dbReference>
<dbReference type="EMBL" id="EQ999981">
    <property type="protein sequence ID" value="OAT02551.1"/>
    <property type="molecule type" value="Genomic_DNA"/>
</dbReference>
<gene>
    <name evidence="2" type="ORF">BDCG_17629</name>
</gene>
<protein>
    <submittedName>
        <fullName evidence="2">Uncharacterized protein</fullName>
    </submittedName>
</protein>
<dbReference type="Proteomes" id="UP000002039">
    <property type="component" value="Unassembled WGS sequence"/>
</dbReference>
<sequence>MAVREAENRLDTDAPAGRRDDTSLQGMATITLTAREAGEDVTMRVILSQLIDITSTFNLTFLMIMETAAALQRHLLTRKYQNKLFIILQE</sequence>
<accession>A0ABX2VZK0</accession>
<reference evidence="3" key="1">
    <citation type="journal article" date="2015" name="PLoS Genet.">
        <title>The dynamic genome and transcriptome of the human fungal pathogen Blastomyces and close relative Emmonsia.</title>
        <authorList>
            <person name="Munoz J.F."/>
            <person name="Gauthier G.M."/>
            <person name="Desjardins C.A."/>
            <person name="Gallo J.E."/>
            <person name="Holder J."/>
            <person name="Sullivan T.D."/>
            <person name="Marty A.J."/>
            <person name="Carmen J.C."/>
            <person name="Chen Z."/>
            <person name="Ding L."/>
            <person name="Gujja S."/>
            <person name="Magrini V."/>
            <person name="Misas E."/>
            <person name="Mitreva M."/>
            <person name="Priest M."/>
            <person name="Saif S."/>
            <person name="Whiston E.A."/>
            <person name="Young S."/>
            <person name="Zeng Q."/>
            <person name="Goldman W.E."/>
            <person name="Mardis E.R."/>
            <person name="Taylor J.W."/>
            <person name="McEwen J.G."/>
            <person name="Clay O.K."/>
            <person name="Klein B.S."/>
            <person name="Cuomo C.A."/>
        </authorList>
    </citation>
    <scope>NUCLEOTIDE SEQUENCE [LARGE SCALE GENOMIC DNA]</scope>
    <source>
        <strain evidence="3">ER-3 / ATCC MYA-2586</strain>
    </source>
</reference>
<dbReference type="GeneID" id="69032521"/>
<evidence type="ECO:0000313" key="3">
    <source>
        <dbReference type="Proteomes" id="UP000002039"/>
    </source>
</evidence>
<feature type="region of interest" description="Disordered" evidence="1">
    <location>
        <begin position="1"/>
        <end position="22"/>
    </location>
</feature>
<organism evidence="2 3">
    <name type="scientific">Ajellomyces dermatitidis (strain ER-3 / ATCC MYA-2586)</name>
    <name type="common">Blastomyces dermatitidis</name>
    <dbReference type="NCBI Taxonomy" id="559297"/>
    <lineage>
        <taxon>Eukaryota</taxon>
        <taxon>Fungi</taxon>
        <taxon>Dikarya</taxon>
        <taxon>Ascomycota</taxon>
        <taxon>Pezizomycotina</taxon>
        <taxon>Eurotiomycetes</taxon>
        <taxon>Eurotiomycetidae</taxon>
        <taxon>Onygenales</taxon>
        <taxon>Ajellomycetaceae</taxon>
        <taxon>Blastomyces</taxon>
    </lineage>
</organism>
<keyword evidence="3" id="KW-1185">Reference proteome</keyword>
<evidence type="ECO:0000256" key="1">
    <source>
        <dbReference type="SAM" id="MobiDB-lite"/>
    </source>
</evidence>
<name>A0ABX2VZK0_AJEDR</name>